<evidence type="ECO:0000259" key="2">
    <source>
        <dbReference type="PROSITE" id="PS51384"/>
    </source>
</evidence>
<dbReference type="SUPFAM" id="SSF63380">
    <property type="entry name" value="Riboflavin synthase domain-like"/>
    <property type="match status" value="1"/>
</dbReference>
<evidence type="ECO:0000313" key="3">
    <source>
        <dbReference type="EMBL" id="AKQ67957.1"/>
    </source>
</evidence>
<dbReference type="Pfam" id="PF08021">
    <property type="entry name" value="FAD_binding_9"/>
    <property type="match status" value="1"/>
</dbReference>
<organism evidence="3 4">
    <name type="scientific">Pseudomyxococcus hansupus</name>
    <dbReference type="NCBI Taxonomy" id="1297742"/>
    <lineage>
        <taxon>Bacteria</taxon>
        <taxon>Pseudomonadati</taxon>
        <taxon>Myxococcota</taxon>
        <taxon>Myxococcia</taxon>
        <taxon>Myxococcales</taxon>
        <taxon>Cystobacterineae</taxon>
        <taxon>Myxococcaceae</taxon>
        <taxon>Pseudomyxococcus</taxon>
    </lineage>
</organism>
<dbReference type="STRING" id="1297742.A176_004869"/>
<dbReference type="PROSITE" id="PS51384">
    <property type="entry name" value="FAD_FR"/>
    <property type="match status" value="1"/>
</dbReference>
<dbReference type="Pfam" id="PF04954">
    <property type="entry name" value="SIP"/>
    <property type="match status" value="1"/>
</dbReference>
<dbReference type="PANTHER" id="PTHR30157:SF0">
    <property type="entry name" value="NADPH-DEPENDENT FERRIC-CHELATE REDUCTASE"/>
    <property type="match status" value="1"/>
</dbReference>
<feature type="domain" description="FAD-binding FR-type" evidence="2">
    <location>
        <begin position="15"/>
        <end position="114"/>
    </location>
</feature>
<dbReference type="Proteomes" id="UP000009026">
    <property type="component" value="Chromosome"/>
</dbReference>
<dbReference type="RefSeq" id="WP_002636377.1">
    <property type="nucleotide sequence ID" value="NZ_CP012109.1"/>
</dbReference>
<dbReference type="KEGG" id="mym:A176_004869"/>
<dbReference type="eggNOG" id="COG2375">
    <property type="taxonomic scope" value="Bacteria"/>
</dbReference>
<dbReference type="PANTHER" id="PTHR30157">
    <property type="entry name" value="FERRIC REDUCTASE, NADPH-DEPENDENT"/>
    <property type="match status" value="1"/>
</dbReference>
<evidence type="ECO:0000313" key="4">
    <source>
        <dbReference type="Proteomes" id="UP000009026"/>
    </source>
</evidence>
<proteinExistence type="inferred from homology"/>
<gene>
    <name evidence="3" type="ORF">A176_004869</name>
</gene>
<dbReference type="Gene3D" id="3.40.50.80">
    <property type="entry name" value="Nucleotide-binding domain of ferredoxin-NADP reductase (FNR) module"/>
    <property type="match status" value="1"/>
</dbReference>
<dbReference type="PATRIC" id="fig|1297742.4.peg.4914"/>
<name>A0A0H4XI80_9BACT</name>
<dbReference type="InterPro" id="IPR039374">
    <property type="entry name" value="SIP_fam"/>
</dbReference>
<dbReference type="InterPro" id="IPR017938">
    <property type="entry name" value="Riboflavin_synthase-like_b-brl"/>
</dbReference>
<dbReference type="Gene3D" id="2.40.30.10">
    <property type="entry name" value="Translation factors"/>
    <property type="match status" value="1"/>
</dbReference>
<accession>A0A0H4XI80</accession>
<keyword evidence="4" id="KW-1185">Reference proteome</keyword>
<dbReference type="OrthoDB" id="9814826at2"/>
<comment type="similarity">
    <text evidence="1">Belongs to the SIP oxidoreductase family.</text>
</comment>
<dbReference type="EMBL" id="CP012109">
    <property type="protein sequence ID" value="AKQ67957.1"/>
    <property type="molecule type" value="Genomic_DNA"/>
</dbReference>
<dbReference type="GO" id="GO:0016491">
    <property type="term" value="F:oxidoreductase activity"/>
    <property type="evidence" value="ECO:0007669"/>
    <property type="project" value="InterPro"/>
</dbReference>
<dbReference type="CDD" id="cd06193">
    <property type="entry name" value="siderophore_interacting"/>
    <property type="match status" value="1"/>
</dbReference>
<reference evidence="3 4" key="1">
    <citation type="journal article" date="2016" name="PLoS ONE">
        <title>Complete Genome Sequence and Comparative Genomics of a Novel Myxobacterium Myxococcus hansupus.</title>
        <authorList>
            <person name="Sharma G."/>
            <person name="Narwani T."/>
            <person name="Subramanian S."/>
        </authorList>
    </citation>
    <scope>NUCLEOTIDE SEQUENCE [LARGE SCALE GENOMIC DNA]</scope>
    <source>
        <strain evidence="4">mixupus</strain>
    </source>
</reference>
<sequence length="236" mass="25534">MASAKAVLGSVLGRFLFTDSRVTQVHERSRAFRQLDCAGPALKGQAWTPGDKVQVYLPGLGMRTYTPLSWDEERGATSFLVYLHGDSPGAKWGREVKAGDAVSFFGPRRSLALETGDAPVVLFGDETSFAVAYAFRTAARRDVTSVFEVTEPGACAPVLRELGIEGQVVTREPGDAHLAHLYDRLRDALRAKPGAVLVMTGRAQSIQALRARLRGDGDRATPKVKAYWSVGKTGLD</sequence>
<protein>
    <recommendedName>
        <fullName evidence="2">FAD-binding FR-type domain-containing protein</fullName>
    </recommendedName>
</protein>
<dbReference type="InterPro" id="IPR017927">
    <property type="entry name" value="FAD-bd_FR_type"/>
</dbReference>
<dbReference type="InterPro" id="IPR007037">
    <property type="entry name" value="SIP_rossman_dom"/>
</dbReference>
<dbReference type="InterPro" id="IPR039261">
    <property type="entry name" value="FNR_nucleotide-bd"/>
</dbReference>
<dbReference type="AlphaFoldDB" id="A0A0H4XI80"/>
<evidence type="ECO:0000256" key="1">
    <source>
        <dbReference type="ARBA" id="ARBA00035644"/>
    </source>
</evidence>
<dbReference type="InterPro" id="IPR013113">
    <property type="entry name" value="SIP_FAD-bd"/>
</dbReference>